<dbReference type="AlphaFoldDB" id="A0A437QLY2"/>
<feature type="chain" id="PRO_5019116558" evidence="1">
    <location>
        <begin position="25"/>
        <end position="525"/>
    </location>
</feature>
<dbReference type="RefSeq" id="WP_127699604.1">
    <property type="nucleotide sequence ID" value="NZ_SACS01000014.1"/>
</dbReference>
<keyword evidence="1" id="KW-0732">Signal</keyword>
<evidence type="ECO:0000259" key="2">
    <source>
        <dbReference type="Pfam" id="PF01425"/>
    </source>
</evidence>
<accession>A0A437QLY2</accession>
<proteinExistence type="predicted"/>
<dbReference type="EC" id="3.5.1.4" evidence="3"/>
<dbReference type="Proteomes" id="UP000283077">
    <property type="component" value="Unassembled WGS sequence"/>
</dbReference>
<organism evidence="3 4">
    <name type="scientific">Rheinheimera riviphila</name>
    <dbReference type="NCBI Taxonomy" id="1834037"/>
    <lineage>
        <taxon>Bacteria</taxon>
        <taxon>Pseudomonadati</taxon>
        <taxon>Pseudomonadota</taxon>
        <taxon>Gammaproteobacteria</taxon>
        <taxon>Chromatiales</taxon>
        <taxon>Chromatiaceae</taxon>
        <taxon>Rheinheimera</taxon>
    </lineage>
</organism>
<dbReference type="InterPro" id="IPR023631">
    <property type="entry name" value="Amidase_dom"/>
</dbReference>
<comment type="caution">
    <text evidence="3">The sequence shown here is derived from an EMBL/GenBank/DDBJ whole genome shotgun (WGS) entry which is preliminary data.</text>
</comment>
<dbReference type="OrthoDB" id="8872210at2"/>
<gene>
    <name evidence="3" type="ORF">EOE67_13055</name>
</gene>
<keyword evidence="3" id="KW-0378">Hydrolase</keyword>
<evidence type="ECO:0000313" key="3">
    <source>
        <dbReference type="EMBL" id="RVU35523.1"/>
    </source>
</evidence>
<evidence type="ECO:0000313" key="4">
    <source>
        <dbReference type="Proteomes" id="UP000283077"/>
    </source>
</evidence>
<feature type="domain" description="Amidase" evidence="2">
    <location>
        <begin position="55"/>
        <end position="502"/>
    </location>
</feature>
<dbReference type="Gene3D" id="3.90.1300.10">
    <property type="entry name" value="Amidase signature (AS) domain"/>
    <property type="match status" value="1"/>
</dbReference>
<dbReference type="GO" id="GO:0004040">
    <property type="term" value="F:amidase activity"/>
    <property type="evidence" value="ECO:0007669"/>
    <property type="project" value="UniProtKB-EC"/>
</dbReference>
<dbReference type="SUPFAM" id="SSF75304">
    <property type="entry name" value="Amidase signature (AS) enzymes"/>
    <property type="match status" value="1"/>
</dbReference>
<feature type="signal peptide" evidence="1">
    <location>
        <begin position="1"/>
        <end position="24"/>
    </location>
</feature>
<dbReference type="InterPro" id="IPR036928">
    <property type="entry name" value="AS_sf"/>
</dbReference>
<dbReference type="NCBIfam" id="NF006006">
    <property type="entry name" value="PRK08137.1"/>
    <property type="match status" value="1"/>
</dbReference>
<dbReference type="Pfam" id="PF01425">
    <property type="entry name" value="Amidase"/>
    <property type="match status" value="1"/>
</dbReference>
<dbReference type="EMBL" id="SACS01000014">
    <property type="protein sequence ID" value="RVU35523.1"/>
    <property type="molecule type" value="Genomic_DNA"/>
</dbReference>
<evidence type="ECO:0000256" key="1">
    <source>
        <dbReference type="SAM" id="SignalP"/>
    </source>
</evidence>
<name>A0A437QLY2_9GAMM</name>
<dbReference type="PANTHER" id="PTHR42678">
    <property type="entry name" value="AMIDASE"/>
    <property type="match status" value="1"/>
</dbReference>
<reference evidence="3 4" key="1">
    <citation type="submission" date="2019-01" db="EMBL/GenBank/DDBJ databases">
        <authorList>
            <person name="Chen W.-M."/>
        </authorList>
    </citation>
    <scope>NUCLEOTIDE SEQUENCE [LARGE SCALE GENOMIC DNA]</scope>
    <source>
        <strain evidence="3 4">KYPC3</strain>
    </source>
</reference>
<sequence>MKLSLLSIQISALATVIFCGVAHATAPHRLHQITAQQALQLMNDNDSTKKLSSVELTQYYLQQIEKNNLKGAQIRAIVDINRDAIKLATRLDAERKAGNIRGPLHGLPVVLKANIATKDGMPTTAGALALKGFLTKQDAEIVTQLRAAGAVILAKSNLSEWANFRGEGSASGWSLLGGQTKNPHVLSQSPCGSSSGSGAAVAADMTLLAVGTETDGSITCPAAANGIVGIKPTHGAVSGAGIIPIAASQDIAGPMARSVADAALLLDSMTTATAKTHYGQSLASAAISNSLSASLAVKKVVLVRAYDAKFPAIKAMQDKVAAALTAKGIEVLQINNWELPEQLGKDELTVLIYEFKRDLNQWLLDYQAPKPVNSIAKIVEFNQKKGKAALAFYGQQYLEQANNIDLTKDAKAYQQALANSKTLAAAMLDQYLVDAGADAILLPATTAAWAIDHVKGDDYSFGSSTAAAVSGYPAITIPAGIDGLLPLGLSIVGAKWSEPKLLGLATLLEQQLPKRSIPGFVASMN</sequence>
<protein>
    <submittedName>
        <fullName evidence="3">Amidase</fullName>
        <ecNumber evidence="3">3.5.1.4</ecNumber>
    </submittedName>
</protein>
<dbReference type="PANTHER" id="PTHR42678:SF34">
    <property type="entry name" value="OS04G0183300 PROTEIN"/>
    <property type="match status" value="1"/>
</dbReference>
<keyword evidence="4" id="KW-1185">Reference proteome</keyword>